<dbReference type="Gene3D" id="3.60.15.10">
    <property type="entry name" value="Ribonuclease Z/Hydroxyacylglutathione hydrolase-like"/>
    <property type="match status" value="1"/>
</dbReference>
<dbReference type="SMART" id="SM00849">
    <property type="entry name" value="Lactamase_B"/>
    <property type="match status" value="1"/>
</dbReference>
<comment type="caution">
    <text evidence="2">The sequence shown here is derived from an EMBL/GenBank/DDBJ whole genome shotgun (WGS) entry which is preliminary data.</text>
</comment>
<dbReference type="InterPro" id="IPR001279">
    <property type="entry name" value="Metallo-B-lactamas"/>
</dbReference>
<dbReference type="Pfam" id="PF00753">
    <property type="entry name" value="Lactamase_B"/>
    <property type="match status" value="1"/>
</dbReference>
<dbReference type="PANTHER" id="PTHR42951">
    <property type="entry name" value="METALLO-BETA-LACTAMASE DOMAIN-CONTAINING"/>
    <property type="match status" value="1"/>
</dbReference>
<dbReference type="PANTHER" id="PTHR42951:SF17">
    <property type="entry name" value="METALLO-BETA-LACTAMASE DOMAIN-CONTAINING PROTEIN"/>
    <property type="match status" value="1"/>
</dbReference>
<dbReference type="InterPro" id="IPR036866">
    <property type="entry name" value="RibonucZ/Hydroxyglut_hydro"/>
</dbReference>
<dbReference type="EMBL" id="LWBO01000084">
    <property type="protein sequence ID" value="OQP39098.1"/>
    <property type="molecule type" value="Genomic_DNA"/>
</dbReference>
<sequence length="230" mass="25234">MEVITVPILPLRMLQSHIVRDQKSIIVDTGNPGSVPKILDAMEKHKIAIEDVSLILITHSHLDHSGSAAELQKVLNVPIAMHGFEKEYVENGTRLPLTPKDWFGKLFKKTPLIKKNVERFKVNIILKGDEDLKQYGVDARVVFTPGHTPGSVSVMLGNGEMVAGDVVSGGILLGGILNNDVPTWPIFHDDTINSIKSLKQIINLSPTKVHVGHGGPVYVPSIKKFIDHQS</sequence>
<dbReference type="SUPFAM" id="SSF56281">
    <property type="entry name" value="Metallo-hydrolase/oxidoreductase"/>
    <property type="match status" value="1"/>
</dbReference>
<evidence type="ECO:0000313" key="3">
    <source>
        <dbReference type="Proteomes" id="UP000192277"/>
    </source>
</evidence>
<gene>
    <name evidence="2" type="ORF">A4D02_17330</name>
</gene>
<proteinExistence type="predicted"/>
<accession>A0ABX3NLM7</accession>
<reference evidence="2 3" key="1">
    <citation type="submission" date="2016-04" db="EMBL/GenBank/DDBJ databases">
        <authorList>
            <person name="Chen L."/>
            <person name="Zhuang W."/>
            <person name="Wang G."/>
        </authorList>
    </citation>
    <scope>NUCLEOTIDE SEQUENCE [LARGE SCALE GENOMIC DNA]</scope>
    <source>
        <strain evidence="3">GR20</strain>
    </source>
</reference>
<keyword evidence="3" id="KW-1185">Reference proteome</keyword>
<dbReference type="Proteomes" id="UP000192277">
    <property type="component" value="Unassembled WGS sequence"/>
</dbReference>
<dbReference type="RefSeq" id="WP_014217140.1">
    <property type="nucleotide sequence ID" value="NZ_LWBO01000084.1"/>
</dbReference>
<protein>
    <recommendedName>
        <fullName evidence="1">Metallo-beta-lactamase domain-containing protein</fullName>
    </recommendedName>
</protein>
<name>A0ABX3NLM7_9BACT</name>
<evidence type="ECO:0000313" key="2">
    <source>
        <dbReference type="EMBL" id="OQP39098.1"/>
    </source>
</evidence>
<organism evidence="2 3">
    <name type="scientific">Niastella koreensis</name>
    <dbReference type="NCBI Taxonomy" id="354356"/>
    <lineage>
        <taxon>Bacteria</taxon>
        <taxon>Pseudomonadati</taxon>
        <taxon>Bacteroidota</taxon>
        <taxon>Chitinophagia</taxon>
        <taxon>Chitinophagales</taxon>
        <taxon>Chitinophagaceae</taxon>
        <taxon>Niastella</taxon>
    </lineage>
</organism>
<dbReference type="InterPro" id="IPR050855">
    <property type="entry name" value="NDM-1-like"/>
</dbReference>
<evidence type="ECO:0000259" key="1">
    <source>
        <dbReference type="SMART" id="SM00849"/>
    </source>
</evidence>
<feature type="domain" description="Metallo-beta-lactamase" evidence="1">
    <location>
        <begin position="13"/>
        <end position="213"/>
    </location>
</feature>